<evidence type="ECO:0000313" key="2">
    <source>
        <dbReference type="EMBL" id="JAT58414.1"/>
    </source>
</evidence>
<feature type="compositionally biased region" description="Basic and acidic residues" evidence="1">
    <location>
        <begin position="158"/>
        <end position="172"/>
    </location>
</feature>
<organism evidence="2">
    <name type="scientific">Anthurium amnicola</name>
    <dbReference type="NCBI Taxonomy" id="1678845"/>
    <lineage>
        <taxon>Eukaryota</taxon>
        <taxon>Viridiplantae</taxon>
        <taxon>Streptophyta</taxon>
        <taxon>Embryophyta</taxon>
        <taxon>Tracheophyta</taxon>
        <taxon>Spermatophyta</taxon>
        <taxon>Magnoliopsida</taxon>
        <taxon>Liliopsida</taxon>
        <taxon>Araceae</taxon>
        <taxon>Pothoideae</taxon>
        <taxon>Potheae</taxon>
        <taxon>Anthurium</taxon>
    </lineage>
</organism>
<dbReference type="PANTHER" id="PTHR34572">
    <property type="entry name" value="GOLGIN FAMILY A PROTEIN"/>
    <property type="match status" value="1"/>
</dbReference>
<feature type="compositionally biased region" description="Gly residues" evidence="1">
    <location>
        <begin position="120"/>
        <end position="129"/>
    </location>
</feature>
<dbReference type="PANTHER" id="PTHR34572:SF1">
    <property type="entry name" value="GOLGIN FAMILY A PROTEIN"/>
    <property type="match status" value="1"/>
</dbReference>
<feature type="region of interest" description="Disordered" evidence="1">
    <location>
        <begin position="120"/>
        <end position="287"/>
    </location>
</feature>
<proteinExistence type="predicted"/>
<name>A0A1D1YUW1_9ARAE</name>
<dbReference type="EMBL" id="GDJX01009522">
    <property type="protein sequence ID" value="JAT58414.1"/>
    <property type="molecule type" value="Transcribed_RNA"/>
</dbReference>
<gene>
    <name evidence="2" type="primary">atg9_4</name>
    <name evidence="2" type="ORF">g.33342</name>
</gene>
<sequence length="287" mass="29918">SISVTAHVTPCAPAGSSAALFLSSSLPPCSPSADLPFPLTSSPANPRMEGVGARLGRSSTRYGPTAVFSGPVRRWKKTWVHLSNPSGNGAPHPANGPGGSYGRLLLLKWTPIPSTAFAGDGGGGAGAGDAEGVAGAATGEEPPRKKFRYVPVSVIGEQKLEDAAKSDDELKPSDGNASLLPSHSDGGSVDKPDVNDIPKEEAQDSIQASNKHVDAQQKATETNLDLSLGLNSHDGECEADQEWVDRSEGGNLLGGPGSRRDSEMKRLANSDTESRRKRKAVDLIFEM</sequence>
<protein>
    <submittedName>
        <fullName evidence="2">Autophagy-related protein 9</fullName>
    </submittedName>
</protein>
<reference evidence="2" key="1">
    <citation type="submission" date="2015-07" db="EMBL/GenBank/DDBJ databases">
        <title>Transcriptome Assembly of Anthurium amnicola.</title>
        <authorList>
            <person name="Suzuki J."/>
        </authorList>
    </citation>
    <scope>NUCLEOTIDE SEQUENCE</scope>
</reference>
<feature type="non-terminal residue" evidence="2">
    <location>
        <position position="1"/>
    </location>
</feature>
<feature type="compositionally biased region" description="Basic and acidic residues" evidence="1">
    <location>
        <begin position="188"/>
        <end position="202"/>
    </location>
</feature>
<feature type="compositionally biased region" description="Basic and acidic residues" evidence="1">
    <location>
        <begin position="258"/>
        <end position="274"/>
    </location>
</feature>
<dbReference type="AlphaFoldDB" id="A0A1D1YUW1"/>
<feature type="compositionally biased region" description="Low complexity" evidence="1">
    <location>
        <begin position="130"/>
        <end position="140"/>
    </location>
</feature>
<evidence type="ECO:0000256" key="1">
    <source>
        <dbReference type="SAM" id="MobiDB-lite"/>
    </source>
</evidence>
<accession>A0A1D1YUW1</accession>